<reference evidence="2 3" key="1">
    <citation type="submission" date="2020-02" db="EMBL/GenBank/DDBJ databases">
        <title>Sequencing the genomes of 1000 actinobacteria strains.</title>
        <authorList>
            <person name="Klenk H.-P."/>
        </authorList>
    </citation>
    <scope>NUCLEOTIDE SEQUENCE [LARGE SCALE GENOMIC DNA]</scope>
    <source>
        <strain evidence="2 3">DSM 19609</strain>
    </source>
</reference>
<feature type="region of interest" description="Disordered" evidence="1">
    <location>
        <begin position="188"/>
        <end position="208"/>
    </location>
</feature>
<dbReference type="Proteomes" id="UP000749311">
    <property type="component" value="Unassembled WGS sequence"/>
</dbReference>
<evidence type="ECO:0008006" key="4">
    <source>
        <dbReference type="Google" id="ProtNLM"/>
    </source>
</evidence>
<organism evidence="2 3">
    <name type="scientific">Brooklawnia cerclae</name>
    <dbReference type="NCBI Taxonomy" id="349934"/>
    <lineage>
        <taxon>Bacteria</taxon>
        <taxon>Bacillati</taxon>
        <taxon>Actinomycetota</taxon>
        <taxon>Actinomycetes</taxon>
        <taxon>Propionibacteriales</taxon>
        <taxon>Propionibacteriaceae</taxon>
        <taxon>Brooklawnia</taxon>
    </lineage>
</organism>
<protein>
    <recommendedName>
        <fullName evidence="4">Alcohol acetyltransferase</fullName>
    </recommendedName>
</protein>
<accession>A0ABX0SJU5</accession>
<dbReference type="EMBL" id="JAAMOZ010000002">
    <property type="protein sequence ID" value="NIH58255.1"/>
    <property type="molecule type" value="Genomic_DNA"/>
</dbReference>
<dbReference type="RefSeq" id="WP_167170255.1">
    <property type="nucleotide sequence ID" value="NZ_BAAAOO010000009.1"/>
</dbReference>
<comment type="caution">
    <text evidence="2">The sequence shown here is derived from an EMBL/GenBank/DDBJ whole genome shotgun (WGS) entry which is preliminary data.</text>
</comment>
<evidence type="ECO:0000256" key="1">
    <source>
        <dbReference type="SAM" id="MobiDB-lite"/>
    </source>
</evidence>
<evidence type="ECO:0000313" key="3">
    <source>
        <dbReference type="Proteomes" id="UP000749311"/>
    </source>
</evidence>
<gene>
    <name evidence="2" type="ORF">FB473_002947</name>
</gene>
<name>A0ABX0SJU5_9ACTN</name>
<sequence>MTRLGWARRTWVRLDNASNIFLAATSDVDSKVFRLSAELEADVDPELLQRALDGVFDQYVLYHSVLRRGVFWYYLEESDLRPKVVPDELPPCDHLYHFDRRELLFRVAYHRNRIVLEVFHALSDGTGALWVFQDLVTQYIALRHPEDFPGHAMPTEVKQALATDSFMTYFAPGRTQAFADAARPASLDAGSRAVGPPATGRPRTPIMGGLRLRGRRRVHRVLGTRTPDNRTHVVELEMPAEPLLTLAHSHGVSLTAYLTALFLHAILIVDARPGWHPTMAVSVPVDLRQHFPSGSARNFFATTRLEHTFDDDPHGADDGVTALGQALHEQLRAQTTPEALEAKLQKLIGFELNPVARIVPRPLKDLVLGTINRFNNRNLTIAVSNLGRIGFPGPADAHVGAVFLQVSAARPQFCAVSHGDRLTVSFTSPFIETALQSAFVRSLTAQGVHVTVSASKVTVDDLGASRR</sequence>
<keyword evidence="3" id="KW-1185">Reference proteome</keyword>
<evidence type="ECO:0000313" key="2">
    <source>
        <dbReference type="EMBL" id="NIH58255.1"/>
    </source>
</evidence>
<dbReference type="SUPFAM" id="SSF52777">
    <property type="entry name" value="CoA-dependent acyltransferases"/>
    <property type="match status" value="1"/>
</dbReference>
<proteinExistence type="predicted"/>